<dbReference type="Pfam" id="PF07690">
    <property type="entry name" value="MFS_1"/>
    <property type="match status" value="1"/>
</dbReference>
<keyword evidence="2" id="KW-0813">Transport</keyword>
<feature type="transmembrane region" description="Helical" evidence="8">
    <location>
        <begin position="450"/>
        <end position="472"/>
    </location>
</feature>
<comment type="similarity">
    <text evidence="6">Belongs to the major facilitator superfamily. Allantoate permease family.</text>
</comment>
<comment type="caution">
    <text evidence="9">The sequence shown here is derived from an EMBL/GenBank/DDBJ whole genome shotgun (WGS) entry which is preliminary data.</text>
</comment>
<evidence type="ECO:0000256" key="5">
    <source>
        <dbReference type="ARBA" id="ARBA00023136"/>
    </source>
</evidence>
<feature type="region of interest" description="Disordered" evidence="7">
    <location>
        <begin position="1"/>
        <end position="20"/>
    </location>
</feature>
<dbReference type="SUPFAM" id="SSF103473">
    <property type="entry name" value="MFS general substrate transporter"/>
    <property type="match status" value="1"/>
</dbReference>
<dbReference type="Proteomes" id="UP000054251">
    <property type="component" value="Unassembled WGS sequence"/>
</dbReference>
<keyword evidence="10" id="KW-1185">Reference proteome</keyword>
<evidence type="ECO:0000313" key="10">
    <source>
        <dbReference type="Proteomes" id="UP000054251"/>
    </source>
</evidence>
<evidence type="ECO:0000256" key="6">
    <source>
        <dbReference type="ARBA" id="ARBA00037968"/>
    </source>
</evidence>
<organism evidence="9 10">
    <name type="scientific">Debaryomyces fabryi</name>
    <dbReference type="NCBI Taxonomy" id="58627"/>
    <lineage>
        <taxon>Eukaryota</taxon>
        <taxon>Fungi</taxon>
        <taxon>Dikarya</taxon>
        <taxon>Ascomycota</taxon>
        <taxon>Saccharomycotina</taxon>
        <taxon>Pichiomycetes</taxon>
        <taxon>Debaryomycetaceae</taxon>
        <taxon>Debaryomyces</taxon>
    </lineage>
</organism>
<dbReference type="EMBL" id="LMYN01000238">
    <property type="protein sequence ID" value="KRZ98630.1"/>
    <property type="molecule type" value="Genomic_DNA"/>
</dbReference>
<reference evidence="9 10" key="1">
    <citation type="submission" date="2015-11" db="EMBL/GenBank/DDBJ databases">
        <title>The genome of Debaryomyces fabryi.</title>
        <authorList>
            <person name="Tafer H."/>
            <person name="Lopandic K."/>
        </authorList>
    </citation>
    <scope>NUCLEOTIDE SEQUENCE [LARGE SCALE GENOMIC DNA]</scope>
    <source>
        <strain evidence="9 10">CBS 789</strain>
    </source>
</reference>
<gene>
    <name evidence="9" type="ORF">AC631_05609</name>
</gene>
<evidence type="ECO:0008006" key="11">
    <source>
        <dbReference type="Google" id="ProtNLM"/>
    </source>
</evidence>
<keyword evidence="5 8" id="KW-0472">Membrane</keyword>
<dbReference type="InterPro" id="IPR011701">
    <property type="entry name" value="MFS"/>
</dbReference>
<sequence>MQDMKEQNSIQNSIEKDQVETEVSHKRGSLGYENGILNTSLNTSNDSEVKADEEERRIINHWYDGFVRLFLWYPSYLDKDEKNLLLKLDFCILTYVCCSYFTKSLDKSNITNAYVSGMKNDIEFTGDDLSYAKSLYSAGYIISMCFGMLFVTRPWARYMLPSLELIWGVLTFCGAAVRTSSDMFALRFLIGLAEGPIFCTVVHILGSWYKRDEIYRRVMVFSISSSLGGMFSGYLQSAAYENLSGKGGLAGWQWGFIIDGIFTVPIALFGFFIFPGAPYQIEKLWWLPAEELRLAKERTQASGIAKPGTLNFSLVKRVFLRWHVHFFTTFWVFLNVLALPDGTAFPLWLLANSPERFSISQVNNYPTIQSAIGIVAQFLLAGLADTFSIYPFLTITQCLFIISYSSLAAWNIPDGWRWVCFLIIGFDGVNQAIISGWANRSCRHDNEERAFVLGFSDAVSQAINVWTNIVFYPTSDAPKFRKGFIVSLVGAIVMLFLPILGYMGDRFDRTQLENSPKNLHEIDEIESKDQEISQK</sequence>
<evidence type="ECO:0000256" key="1">
    <source>
        <dbReference type="ARBA" id="ARBA00004141"/>
    </source>
</evidence>
<feature type="transmembrane region" description="Helical" evidence="8">
    <location>
        <begin position="252"/>
        <end position="274"/>
    </location>
</feature>
<dbReference type="Gene3D" id="1.20.1250.20">
    <property type="entry name" value="MFS general substrate transporter like domains"/>
    <property type="match status" value="1"/>
</dbReference>
<feature type="transmembrane region" description="Helical" evidence="8">
    <location>
        <begin position="218"/>
        <end position="240"/>
    </location>
</feature>
<dbReference type="AlphaFoldDB" id="A0A0V1PQW7"/>
<dbReference type="RefSeq" id="XP_015464733.1">
    <property type="nucleotide sequence ID" value="XM_015614438.1"/>
</dbReference>
<dbReference type="GO" id="GO:0016020">
    <property type="term" value="C:membrane"/>
    <property type="evidence" value="ECO:0007669"/>
    <property type="project" value="UniProtKB-SubCell"/>
</dbReference>
<evidence type="ECO:0000256" key="7">
    <source>
        <dbReference type="SAM" id="MobiDB-lite"/>
    </source>
</evidence>
<feature type="transmembrane region" description="Helical" evidence="8">
    <location>
        <begin position="484"/>
        <end position="503"/>
    </location>
</feature>
<dbReference type="GeneID" id="26842618"/>
<keyword evidence="4 8" id="KW-1133">Transmembrane helix</keyword>
<accession>A0A0V1PQW7</accession>
<keyword evidence="3 8" id="KW-0812">Transmembrane</keyword>
<feature type="transmembrane region" description="Helical" evidence="8">
    <location>
        <begin position="390"/>
        <end position="410"/>
    </location>
</feature>
<proteinExistence type="inferred from homology"/>
<name>A0A0V1PQW7_9ASCO</name>
<evidence type="ECO:0000256" key="4">
    <source>
        <dbReference type="ARBA" id="ARBA00022989"/>
    </source>
</evidence>
<feature type="transmembrane region" description="Helical" evidence="8">
    <location>
        <begin position="324"/>
        <end position="345"/>
    </location>
</feature>
<comment type="subcellular location">
    <subcellularLocation>
        <location evidence="1">Membrane</location>
        <topology evidence="1">Multi-pass membrane protein</topology>
    </subcellularLocation>
</comment>
<dbReference type="GO" id="GO:0022857">
    <property type="term" value="F:transmembrane transporter activity"/>
    <property type="evidence" value="ECO:0007669"/>
    <property type="project" value="InterPro"/>
</dbReference>
<evidence type="ECO:0000256" key="2">
    <source>
        <dbReference type="ARBA" id="ARBA00022448"/>
    </source>
</evidence>
<protein>
    <recommendedName>
        <fullName evidence="11">Major facilitator superfamily (MFS) profile domain-containing protein</fullName>
    </recommendedName>
</protein>
<evidence type="ECO:0000256" key="3">
    <source>
        <dbReference type="ARBA" id="ARBA00022692"/>
    </source>
</evidence>
<dbReference type="OrthoDB" id="4003530at2759"/>
<evidence type="ECO:0000313" key="9">
    <source>
        <dbReference type="EMBL" id="KRZ98630.1"/>
    </source>
</evidence>
<dbReference type="InterPro" id="IPR036259">
    <property type="entry name" value="MFS_trans_sf"/>
</dbReference>
<feature type="transmembrane region" description="Helical" evidence="8">
    <location>
        <begin position="184"/>
        <end position="206"/>
    </location>
</feature>
<feature type="transmembrane region" description="Helical" evidence="8">
    <location>
        <begin position="134"/>
        <end position="151"/>
    </location>
</feature>
<dbReference type="PANTHER" id="PTHR43791">
    <property type="entry name" value="PERMEASE-RELATED"/>
    <property type="match status" value="1"/>
</dbReference>
<dbReference type="PANTHER" id="PTHR43791:SF39">
    <property type="entry name" value="TRANSPORTER LIZ1_SEO1, PUTATIVE (AFU_ORTHOLOGUE AFUA_3G00980)-RELATED"/>
    <property type="match status" value="1"/>
</dbReference>
<evidence type="ECO:0000256" key="8">
    <source>
        <dbReference type="SAM" id="Phobius"/>
    </source>
</evidence>
<dbReference type="FunFam" id="1.20.1250.20:FF:000065">
    <property type="entry name" value="Putative MFS pantothenate transporter"/>
    <property type="match status" value="1"/>
</dbReference>
<feature type="transmembrane region" description="Helical" evidence="8">
    <location>
        <begin position="416"/>
        <end position="438"/>
    </location>
</feature>
<feature type="transmembrane region" description="Helical" evidence="8">
    <location>
        <begin position="365"/>
        <end position="383"/>
    </location>
</feature>